<dbReference type="STRING" id="115783.SAMN02745119_01389"/>
<dbReference type="Pfam" id="PF13692">
    <property type="entry name" value="Glyco_trans_1_4"/>
    <property type="match status" value="1"/>
</dbReference>
<dbReference type="InterPro" id="IPR050194">
    <property type="entry name" value="Glycosyltransferase_grp1"/>
</dbReference>
<dbReference type="GO" id="GO:0016757">
    <property type="term" value="F:glycosyltransferase activity"/>
    <property type="evidence" value="ECO:0007669"/>
    <property type="project" value="UniProtKB-ARBA"/>
</dbReference>
<dbReference type="AlphaFoldDB" id="A0A1T4MTN2"/>
<keyword evidence="2" id="KW-0808">Transferase</keyword>
<dbReference type="Proteomes" id="UP000190102">
    <property type="component" value="Unassembled WGS sequence"/>
</dbReference>
<dbReference type="InterPro" id="IPR028098">
    <property type="entry name" value="Glyco_trans_4-like_N"/>
</dbReference>
<dbReference type="Pfam" id="PF13579">
    <property type="entry name" value="Glyco_trans_4_4"/>
    <property type="match status" value="1"/>
</dbReference>
<feature type="domain" description="Glycosyltransferase subfamily 4-like N-terminal" evidence="1">
    <location>
        <begin position="23"/>
        <end position="193"/>
    </location>
</feature>
<dbReference type="CDD" id="cd03801">
    <property type="entry name" value="GT4_PimA-like"/>
    <property type="match status" value="1"/>
</dbReference>
<keyword evidence="3" id="KW-1185">Reference proteome</keyword>
<proteinExistence type="predicted"/>
<dbReference type="RefSeq" id="WP_341865426.1">
    <property type="nucleotide sequence ID" value="NZ_FUWR01000006.1"/>
</dbReference>
<dbReference type="PANTHER" id="PTHR45947">
    <property type="entry name" value="SULFOQUINOVOSYL TRANSFERASE SQD2"/>
    <property type="match status" value="1"/>
</dbReference>
<gene>
    <name evidence="2" type="ORF">SAMN02745119_01389</name>
</gene>
<name>A0A1T4MTN2_9BACT</name>
<dbReference type="PANTHER" id="PTHR45947:SF3">
    <property type="entry name" value="SULFOQUINOVOSYL TRANSFERASE SQD2"/>
    <property type="match status" value="1"/>
</dbReference>
<evidence type="ECO:0000259" key="1">
    <source>
        <dbReference type="Pfam" id="PF13579"/>
    </source>
</evidence>
<dbReference type="EMBL" id="FUWR01000006">
    <property type="protein sequence ID" value="SJZ70125.1"/>
    <property type="molecule type" value="Genomic_DNA"/>
</dbReference>
<protein>
    <submittedName>
        <fullName evidence="2">Glycosyltransferase involved in cell wall bisynthesis</fullName>
    </submittedName>
</protein>
<sequence length="396" mass="44994">MNMPEKPLRILMIAPTPYFSDRGCHVRIYEEAKALMALGHQVKIVSYHLGRDLEPVPVERTLPIPWYSKHEAGPSWHKPYLDLLLLCTSLRVARQFKPDLIHAHLHEGVLIGWLVARLRRIPLLFDYQGSLSGESLNHGFFGTGSLLHRLFRWTEGRINRLADLIITSSTPGRQELVKFWQVPLDQVVALPDGVDTTVFRYFPRTAARERLGLDDQVPLIVYLGLFNQYQGVDLLIHAARLMIQQGRNFHLLLMGYPEQEYRQLVDELNMNSFVSFTGRVDYAEAPQLLAAADLAVSPKISDTEANGKLLNYMACGLPVVAFDAPVNWELLGDDGIYAAFGDVVDLARCLSSALSDREALRQRGKRLRTRAVEQLAWEVRVKELEMVYKQLLAVEK</sequence>
<organism evidence="2 3">
    <name type="scientific">Trichlorobacter thiogenes</name>
    <dbReference type="NCBI Taxonomy" id="115783"/>
    <lineage>
        <taxon>Bacteria</taxon>
        <taxon>Pseudomonadati</taxon>
        <taxon>Thermodesulfobacteriota</taxon>
        <taxon>Desulfuromonadia</taxon>
        <taxon>Geobacterales</taxon>
        <taxon>Geobacteraceae</taxon>
        <taxon>Trichlorobacter</taxon>
    </lineage>
</organism>
<dbReference type="SUPFAM" id="SSF53756">
    <property type="entry name" value="UDP-Glycosyltransferase/glycogen phosphorylase"/>
    <property type="match status" value="1"/>
</dbReference>
<accession>A0A1T4MTN2</accession>
<reference evidence="3" key="1">
    <citation type="submission" date="2017-02" db="EMBL/GenBank/DDBJ databases">
        <authorList>
            <person name="Varghese N."/>
            <person name="Submissions S."/>
        </authorList>
    </citation>
    <scope>NUCLEOTIDE SEQUENCE [LARGE SCALE GENOMIC DNA]</scope>
    <source>
        <strain evidence="3">ATCC BAA-34</strain>
    </source>
</reference>
<evidence type="ECO:0000313" key="3">
    <source>
        <dbReference type="Proteomes" id="UP000190102"/>
    </source>
</evidence>
<dbReference type="Gene3D" id="3.40.50.2000">
    <property type="entry name" value="Glycogen Phosphorylase B"/>
    <property type="match status" value="2"/>
</dbReference>
<evidence type="ECO:0000313" key="2">
    <source>
        <dbReference type="EMBL" id="SJZ70125.1"/>
    </source>
</evidence>